<dbReference type="PROSITE" id="PS50082">
    <property type="entry name" value="WD_REPEATS_2"/>
    <property type="match status" value="10"/>
</dbReference>
<name>W6MJT9_9ASCO</name>
<dbReference type="GO" id="GO:0032040">
    <property type="term" value="C:small-subunit processome"/>
    <property type="evidence" value="ECO:0007669"/>
    <property type="project" value="EnsemblFungi"/>
</dbReference>
<feature type="repeat" description="WD" evidence="5">
    <location>
        <begin position="471"/>
        <end position="512"/>
    </location>
</feature>
<gene>
    <name evidence="7" type="ORF">KUCA_T00002778001</name>
</gene>
<dbReference type="InterPro" id="IPR019775">
    <property type="entry name" value="WD40_repeat_CS"/>
</dbReference>
<dbReference type="InterPro" id="IPR015943">
    <property type="entry name" value="WD40/YVTN_repeat-like_dom_sf"/>
</dbReference>
<sequence length="796" mass="88322">MSERIKKSFVNTDIEPIYIGGCNATISYDGTIMATAVMEDIIVTNIETQEIVHSLEGDGELLTVLQITPDGKYLAIVSRSQQLKIFNLETSKFERSFKLSSPVYISSADPTSSLFAFGGSDGSVTVWDISGGYVTHSFKGHGTTVCSLAFHGDLNTKNWKLASGDIMGSVRIWDLVKRKCLKTLNEHSGAARGVGFNQSGEVFVSGGRDNLYILWNTESWKEIKTVSAGHQIEKAGFTTALDGSELLYTAGGDSSFKLWDIKSDAVLAQHAPPLKTNEELIITDVILTETEKAMLVLSDQTICDVSLYLDEDDSSYLPVNRIIAGNHGTIADMRFVGSEFNMLALATNSPSVRIVDLERPLEMSLHEGHTDLLNAVDASRDGKWFATASKDDTARLWRWNDDSESFECYAVMSGHAGSVTAVALPTQLNNGYPHFVLTASADLTVKSWSIPSPERKNTDGPVEIKLAKYTRKAHEKDINSITVSPANELFITASYDKTAKVWDLESGETIGILKGHKRGLWNARVSFWDKLVATASGDKTIKLWSLEDFTCKKTFEGHTNAVQRVEFIDKGRFLLSAGADGLVKIWDISSGECVNTLNNHDNRLWALCVKDDGKQIISADADGAITIWDDNTEEALAEQEEKDKVKVEQEQSLRNYISDEDWSNAFLLALTLDHPMRLYNVVKASINAGADKDSSLGSFKLEKCIASLESTQLLQLFKRIRDWNTNAKFFEIAQKLINTVFRIFDIEKLSQIQGMMSLIDAITPYSERHFARLDDLIEQTYILDYALKEMDKLTAA</sequence>
<comment type="subcellular location">
    <subcellularLocation>
        <location evidence="1">Nucleus</location>
        <location evidence="1">Nucleolus</location>
    </subcellularLocation>
</comment>
<reference evidence="7" key="2">
    <citation type="submission" date="2014-02" db="EMBL/GenBank/DDBJ databases">
        <title>Complete DNA sequence of /Kuraishia capsulata/ illustrates novel genomic features among budding yeasts (/Saccharomycotina/).</title>
        <authorList>
            <person name="Morales L."/>
            <person name="Noel B."/>
            <person name="Porcel B."/>
            <person name="Marcet-Houben M."/>
            <person name="Hullo M-F."/>
            <person name="Sacerdot C."/>
            <person name="Tekaia F."/>
            <person name="Leh-Louis V."/>
            <person name="Despons L."/>
            <person name="Khanna V."/>
            <person name="Aury J-M."/>
            <person name="Barbe V."/>
            <person name="Couloux A."/>
            <person name="Labadie K."/>
            <person name="Pelletier E."/>
            <person name="Souciet J-L."/>
            <person name="Boekhout T."/>
            <person name="Gabaldon T."/>
            <person name="Wincker P."/>
            <person name="Dujon B."/>
        </authorList>
    </citation>
    <scope>NUCLEOTIDE SEQUENCE</scope>
    <source>
        <strain evidence="7">CBS 1993</strain>
    </source>
</reference>
<dbReference type="GO" id="GO:0000480">
    <property type="term" value="P:endonucleolytic cleavage in 5'-ETS of tricistronic rRNA transcript (SSU-rRNA, 5.8S rRNA, LSU-rRNA)"/>
    <property type="evidence" value="ECO:0007669"/>
    <property type="project" value="EnsemblFungi"/>
</dbReference>
<feature type="repeat" description="WD" evidence="5">
    <location>
        <begin position="109"/>
        <end position="137"/>
    </location>
</feature>
<dbReference type="SMART" id="SM00320">
    <property type="entry name" value="WD40"/>
    <property type="match status" value="11"/>
</dbReference>
<dbReference type="Proteomes" id="UP000019384">
    <property type="component" value="Unassembled WGS sequence"/>
</dbReference>
<dbReference type="GeneID" id="34520190"/>
<feature type="repeat" description="WD" evidence="5">
    <location>
        <begin position="138"/>
        <end position="183"/>
    </location>
</feature>
<evidence type="ECO:0000259" key="6">
    <source>
        <dbReference type="Pfam" id="PF08625"/>
    </source>
</evidence>
<dbReference type="EMBL" id="HG793127">
    <property type="protein sequence ID" value="CDK26804.1"/>
    <property type="molecule type" value="Genomic_DNA"/>
</dbReference>
<dbReference type="OrthoDB" id="5414888at2759"/>
<dbReference type="InterPro" id="IPR036322">
    <property type="entry name" value="WD40_repeat_dom_sf"/>
</dbReference>
<dbReference type="InterPro" id="IPR013934">
    <property type="entry name" value="Utp13_C"/>
</dbReference>
<dbReference type="HOGENOM" id="CLU_009276_0_0_1"/>
<reference evidence="7" key="1">
    <citation type="submission" date="2013-12" db="EMBL/GenBank/DDBJ databases">
        <authorList>
            <person name="Genoscope - CEA"/>
        </authorList>
    </citation>
    <scope>NUCLEOTIDE SEQUENCE</scope>
    <source>
        <strain evidence="7">CBS 1993</strain>
    </source>
</reference>
<dbReference type="SUPFAM" id="SSF50978">
    <property type="entry name" value="WD40 repeat-like"/>
    <property type="match status" value="2"/>
</dbReference>
<feature type="repeat" description="WD" evidence="5">
    <location>
        <begin position="597"/>
        <end position="638"/>
    </location>
</feature>
<dbReference type="Gene3D" id="2.130.10.10">
    <property type="entry name" value="YVTN repeat-like/Quinoprotein amine dehydrogenase"/>
    <property type="match status" value="3"/>
</dbReference>
<dbReference type="CDD" id="cd00200">
    <property type="entry name" value="WD40"/>
    <property type="match status" value="2"/>
</dbReference>
<dbReference type="GO" id="GO:0034511">
    <property type="term" value="F:U3 snoRNA binding"/>
    <property type="evidence" value="ECO:0007669"/>
    <property type="project" value="EnsemblFungi"/>
</dbReference>
<evidence type="ECO:0000256" key="5">
    <source>
        <dbReference type="PROSITE-ProRule" id="PRU00221"/>
    </source>
</evidence>
<dbReference type="GO" id="GO:0034388">
    <property type="term" value="C:Pwp2p-containing subcomplex of 90S preribosome"/>
    <property type="evidence" value="ECO:0007669"/>
    <property type="project" value="EnsemblFungi"/>
</dbReference>
<dbReference type="AlphaFoldDB" id="W6MJT9"/>
<dbReference type="PANTHER" id="PTHR19854:SF15">
    <property type="entry name" value="TRANSDUCIN BETA-LIKE PROTEIN 3"/>
    <property type="match status" value="1"/>
</dbReference>
<feature type="repeat" description="WD" evidence="5">
    <location>
        <begin position="366"/>
        <end position="397"/>
    </location>
</feature>
<evidence type="ECO:0000256" key="3">
    <source>
        <dbReference type="ARBA" id="ARBA00022737"/>
    </source>
</evidence>
<protein>
    <recommendedName>
        <fullName evidence="6">U3 small nucleolar RNA-associated protein 13 C-terminal domain-containing protein</fullName>
    </recommendedName>
</protein>
<dbReference type="GO" id="GO:0000447">
    <property type="term" value="P:endonucleolytic cleavage in ITS1 to separate SSU-rRNA from 5.8S rRNA and LSU-rRNA from tricistronic rRNA transcript (SSU-rRNA, 5.8S rRNA, LSU-rRNA)"/>
    <property type="evidence" value="ECO:0007669"/>
    <property type="project" value="EnsemblFungi"/>
</dbReference>
<feature type="repeat" description="WD" evidence="5">
    <location>
        <begin position="555"/>
        <end position="596"/>
    </location>
</feature>
<dbReference type="InterPro" id="IPR020472">
    <property type="entry name" value="WD40_PAC1"/>
</dbReference>
<feature type="repeat" description="WD" evidence="5">
    <location>
        <begin position="513"/>
        <end position="554"/>
    </location>
</feature>
<feature type="repeat" description="WD" evidence="5">
    <location>
        <begin position="244"/>
        <end position="269"/>
    </location>
</feature>
<keyword evidence="8" id="KW-1185">Reference proteome</keyword>
<evidence type="ECO:0000313" key="8">
    <source>
        <dbReference type="Proteomes" id="UP000019384"/>
    </source>
</evidence>
<evidence type="ECO:0000256" key="1">
    <source>
        <dbReference type="ARBA" id="ARBA00004604"/>
    </source>
</evidence>
<keyword evidence="4" id="KW-0539">Nucleus</keyword>
<dbReference type="PRINTS" id="PR00320">
    <property type="entry name" value="GPROTEINBRPT"/>
</dbReference>
<dbReference type="Pfam" id="PF00400">
    <property type="entry name" value="WD40"/>
    <property type="match status" value="8"/>
</dbReference>
<dbReference type="RefSeq" id="XP_022458802.1">
    <property type="nucleotide sequence ID" value="XM_022603059.1"/>
</dbReference>
<proteinExistence type="predicted"/>
<evidence type="ECO:0000256" key="4">
    <source>
        <dbReference type="ARBA" id="ARBA00023242"/>
    </source>
</evidence>
<evidence type="ECO:0000313" key="7">
    <source>
        <dbReference type="EMBL" id="CDK26804.1"/>
    </source>
</evidence>
<dbReference type="Pfam" id="PF08625">
    <property type="entry name" value="Utp13"/>
    <property type="match status" value="1"/>
</dbReference>
<dbReference type="PROSITE" id="PS50294">
    <property type="entry name" value="WD_REPEATS_REGION"/>
    <property type="match status" value="5"/>
</dbReference>
<dbReference type="InterPro" id="IPR001680">
    <property type="entry name" value="WD40_rpt"/>
</dbReference>
<dbReference type="PROSITE" id="PS00678">
    <property type="entry name" value="WD_REPEATS_1"/>
    <property type="match status" value="1"/>
</dbReference>
<dbReference type="PANTHER" id="PTHR19854">
    <property type="entry name" value="TRANSDUCIN BETA-LIKE 3"/>
    <property type="match status" value="1"/>
</dbReference>
<evidence type="ECO:0000256" key="2">
    <source>
        <dbReference type="ARBA" id="ARBA00022574"/>
    </source>
</evidence>
<feature type="repeat" description="WD" evidence="5">
    <location>
        <begin position="412"/>
        <end position="458"/>
    </location>
</feature>
<feature type="domain" description="U3 small nucleolar RNA-associated protein 13 C-terminal" evidence="6">
    <location>
        <begin position="650"/>
        <end position="790"/>
    </location>
</feature>
<organism evidence="7 8">
    <name type="scientific">Kuraishia capsulata CBS 1993</name>
    <dbReference type="NCBI Taxonomy" id="1382522"/>
    <lineage>
        <taxon>Eukaryota</taxon>
        <taxon>Fungi</taxon>
        <taxon>Dikarya</taxon>
        <taxon>Ascomycota</taxon>
        <taxon>Saccharomycotina</taxon>
        <taxon>Pichiomycetes</taxon>
        <taxon>Pichiales</taxon>
        <taxon>Pichiaceae</taxon>
        <taxon>Kuraishia</taxon>
    </lineage>
</organism>
<feature type="repeat" description="WD" evidence="5">
    <location>
        <begin position="184"/>
        <end position="225"/>
    </location>
</feature>
<keyword evidence="2 5" id="KW-0853">WD repeat</keyword>
<dbReference type="STRING" id="1382522.W6MJT9"/>
<accession>W6MJT9</accession>
<dbReference type="GO" id="GO:0000472">
    <property type="term" value="P:endonucleolytic cleavage to generate mature 5'-end of SSU-rRNA from (SSU-rRNA, 5.8S rRNA, LSU-rRNA)"/>
    <property type="evidence" value="ECO:0007669"/>
    <property type="project" value="EnsemblFungi"/>
</dbReference>
<keyword evidence="3" id="KW-0677">Repeat</keyword>